<evidence type="ECO:0000313" key="2">
    <source>
        <dbReference type="EMBL" id="KAK2165519.1"/>
    </source>
</evidence>
<protein>
    <submittedName>
        <fullName evidence="2">Uncharacterized protein</fullName>
    </submittedName>
</protein>
<dbReference type="Proteomes" id="UP001208570">
    <property type="component" value="Unassembled WGS sequence"/>
</dbReference>
<evidence type="ECO:0000313" key="3">
    <source>
        <dbReference type="Proteomes" id="UP001208570"/>
    </source>
</evidence>
<feature type="repeat" description="Filamin" evidence="1">
    <location>
        <begin position="1"/>
        <end position="37"/>
    </location>
</feature>
<dbReference type="Gene3D" id="2.60.40.10">
    <property type="entry name" value="Immunoglobulins"/>
    <property type="match status" value="1"/>
</dbReference>
<dbReference type="AlphaFoldDB" id="A0AAD9NFQ7"/>
<keyword evidence="3" id="KW-1185">Reference proteome</keyword>
<accession>A0AAD9NFQ7</accession>
<dbReference type="PROSITE" id="PS50194">
    <property type="entry name" value="FILAMIN_REPEAT"/>
    <property type="match status" value="1"/>
</dbReference>
<proteinExistence type="predicted"/>
<reference evidence="2" key="1">
    <citation type="journal article" date="2023" name="Mol. Biol. Evol.">
        <title>Third-Generation Sequencing Reveals the Adaptive Role of the Epigenome in Three Deep-Sea Polychaetes.</title>
        <authorList>
            <person name="Perez M."/>
            <person name="Aroh O."/>
            <person name="Sun Y."/>
            <person name="Lan Y."/>
            <person name="Juniper S.K."/>
            <person name="Young C.R."/>
            <person name="Angers B."/>
            <person name="Qian P.Y."/>
        </authorList>
    </citation>
    <scope>NUCLEOTIDE SEQUENCE</scope>
    <source>
        <strain evidence="2">P08H-3</strain>
    </source>
</reference>
<dbReference type="SUPFAM" id="SSF81296">
    <property type="entry name" value="E set domains"/>
    <property type="match status" value="1"/>
</dbReference>
<dbReference type="InterPro" id="IPR014756">
    <property type="entry name" value="Ig_E-set"/>
</dbReference>
<gene>
    <name evidence="2" type="ORF">LSH36_49g07118</name>
</gene>
<dbReference type="Pfam" id="PF00630">
    <property type="entry name" value="Filamin"/>
    <property type="match status" value="1"/>
</dbReference>
<feature type="non-terminal residue" evidence="2">
    <location>
        <position position="37"/>
    </location>
</feature>
<organism evidence="2 3">
    <name type="scientific">Paralvinella palmiformis</name>
    <dbReference type="NCBI Taxonomy" id="53620"/>
    <lineage>
        <taxon>Eukaryota</taxon>
        <taxon>Metazoa</taxon>
        <taxon>Spiralia</taxon>
        <taxon>Lophotrochozoa</taxon>
        <taxon>Annelida</taxon>
        <taxon>Polychaeta</taxon>
        <taxon>Sedentaria</taxon>
        <taxon>Canalipalpata</taxon>
        <taxon>Terebellida</taxon>
        <taxon>Terebelliformia</taxon>
        <taxon>Alvinellidae</taxon>
        <taxon>Paralvinella</taxon>
    </lineage>
</organism>
<evidence type="ECO:0000256" key="1">
    <source>
        <dbReference type="PROSITE-ProRule" id="PRU00087"/>
    </source>
</evidence>
<dbReference type="InterPro" id="IPR013783">
    <property type="entry name" value="Ig-like_fold"/>
</dbReference>
<sequence length="37" mass="4042">MPQYVGYQLTENLNGSITVEYTPTTPGVHKISIDCNG</sequence>
<name>A0AAD9NFQ7_9ANNE</name>
<dbReference type="InterPro" id="IPR017868">
    <property type="entry name" value="Filamin/ABP280_repeat-like"/>
</dbReference>
<dbReference type="EMBL" id="JAODUP010000049">
    <property type="protein sequence ID" value="KAK2165519.1"/>
    <property type="molecule type" value="Genomic_DNA"/>
</dbReference>
<comment type="caution">
    <text evidence="2">The sequence shown here is derived from an EMBL/GenBank/DDBJ whole genome shotgun (WGS) entry which is preliminary data.</text>
</comment>